<dbReference type="SUPFAM" id="SSF48239">
    <property type="entry name" value="Terpenoid cyclases/Protein prenyltransferases"/>
    <property type="match status" value="1"/>
</dbReference>
<name>A0A0F9RT25_9ZZZZ</name>
<dbReference type="AlphaFoldDB" id="A0A0F9RT25"/>
<dbReference type="EMBL" id="LAZR01000992">
    <property type="protein sequence ID" value="KKN53022.1"/>
    <property type="molecule type" value="Genomic_DNA"/>
</dbReference>
<gene>
    <name evidence="1" type="ORF">LCGC14_0606520</name>
</gene>
<dbReference type="InterPro" id="IPR008930">
    <property type="entry name" value="Terpenoid_cyclase/PrenylTrfase"/>
</dbReference>
<evidence type="ECO:0000313" key="1">
    <source>
        <dbReference type="EMBL" id="KKN53022.1"/>
    </source>
</evidence>
<comment type="caution">
    <text evidence="1">The sequence shown here is derived from an EMBL/GenBank/DDBJ whole genome shotgun (WGS) entry which is preliminary data.</text>
</comment>
<organism evidence="1">
    <name type="scientific">marine sediment metagenome</name>
    <dbReference type="NCBI Taxonomy" id="412755"/>
    <lineage>
        <taxon>unclassified sequences</taxon>
        <taxon>metagenomes</taxon>
        <taxon>ecological metagenomes</taxon>
    </lineage>
</organism>
<reference evidence="1" key="1">
    <citation type="journal article" date="2015" name="Nature">
        <title>Complex archaea that bridge the gap between prokaryotes and eukaryotes.</title>
        <authorList>
            <person name="Spang A."/>
            <person name="Saw J.H."/>
            <person name="Jorgensen S.L."/>
            <person name="Zaremba-Niedzwiedzka K."/>
            <person name="Martijn J."/>
            <person name="Lind A.E."/>
            <person name="van Eijk R."/>
            <person name="Schleper C."/>
            <person name="Guy L."/>
            <person name="Ettema T.J."/>
        </authorList>
    </citation>
    <scope>NUCLEOTIDE SEQUENCE</scope>
</reference>
<proteinExistence type="predicted"/>
<sequence>MLSTEKEKLLDKLREYITFNQFSDDNNLKGQFGTNTDFESRVKYRPDTKENVQLTPQLFLTYMGLFALKSLVHPEINKRLKWIKQFTLRCLIDNFTWLPSPFEENPTINFRHSAMAHAILIDLGVSNNREEDFIQYLLKEKIQLESGGWPESAYKIDNESIVSTVYMAHFLFKFLIKYPEHFLANEIKEAIRKTLRYLISIHKDGLWYLNDYDATLRFYPTLYILVFPVLLYFEGENCSIIKSYNSLIKENFKGDFINLRNKKKEFRASIRYLANLYFHKFFDKSAFKMLNHLKKPIFENLSQHYPELNSHEIFGLVLLMDDRKILKNDFFRIFFNRKTLTNSKILSTTKNRLYGILENLQNNLNIIDLDKTIKDLFKIEFSQAFIKSLEKEDIENILHRLNNVGISCVEKGDNKKSIEFFKLIIKINELYNNLLMNRKWNNLEPGQIIKMGLIQLDIEDHSGLVRIFNENSISIDRLMQLKVDFANLIEGGLRDLKIRKVFWAGDGGLFANKCENIQDYDNLIYAADRIYIYLQTINFLYKQELKKSKRNLIKIRVSAHVAGEVWGHPNSEYWHSHHINFFVKNEKNLSFADAFSITDKLYLGLSNKTKNRFSVGNSSIIEEERTFPEEKKVIKYYFDSTHKLPPEKT</sequence>
<protein>
    <submittedName>
        <fullName evidence="1">Uncharacterized protein</fullName>
    </submittedName>
</protein>
<accession>A0A0F9RT25</accession>